<dbReference type="EMBL" id="BGPR01005189">
    <property type="protein sequence ID" value="GBN07789.1"/>
    <property type="molecule type" value="Genomic_DNA"/>
</dbReference>
<evidence type="ECO:0008006" key="5">
    <source>
        <dbReference type="Google" id="ProtNLM"/>
    </source>
</evidence>
<proteinExistence type="predicted"/>
<organism evidence="3 4">
    <name type="scientific">Araneus ventricosus</name>
    <name type="common">Orbweaver spider</name>
    <name type="synonym">Epeira ventricosa</name>
    <dbReference type="NCBI Taxonomy" id="182803"/>
    <lineage>
        <taxon>Eukaryota</taxon>
        <taxon>Metazoa</taxon>
        <taxon>Ecdysozoa</taxon>
        <taxon>Arthropoda</taxon>
        <taxon>Chelicerata</taxon>
        <taxon>Arachnida</taxon>
        <taxon>Araneae</taxon>
        <taxon>Araneomorphae</taxon>
        <taxon>Entelegynae</taxon>
        <taxon>Araneoidea</taxon>
        <taxon>Araneidae</taxon>
        <taxon>Araneus</taxon>
    </lineage>
</organism>
<evidence type="ECO:0000256" key="2">
    <source>
        <dbReference type="SAM" id="SignalP"/>
    </source>
</evidence>
<feature type="region of interest" description="Disordered" evidence="1">
    <location>
        <begin position="359"/>
        <end position="378"/>
    </location>
</feature>
<feature type="compositionally biased region" description="Low complexity" evidence="1">
    <location>
        <begin position="195"/>
        <end position="212"/>
    </location>
</feature>
<dbReference type="Proteomes" id="UP000499080">
    <property type="component" value="Unassembled WGS sequence"/>
</dbReference>
<feature type="compositionally biased region" description="Basic and acidic residues" evidence="1">
    <location>
        <begin position="344"/>
        <end position="353"/>
    </location>
</feature>
<feature type="compositionally biased region" description="Basic and acidic residues" evidence="1">
    <location>
        <begin position="174"/>
        <end position="194"/>
    </location>
</feature>
<gene>
    <name evidence="3" type="ORF">AVEN_25695_2</name>
</gene>
<feature type="signal peptide" evidence="2">
    <location>
        <begin position="1"/>
        <end position="21"/>
    </location>
</feature>
<sequence>MRYAGKEAILLLFLNALHVQCGTVLKTQNINETDSVPSLKGYEWAACICENGICVNEGGKNICKCNPGYGNFTVTKCKACECGPDANCMWKSGWSGEKICICKQGYSQKGSKCEACNCGPDTSCTFIDQGFFKPYLKECLCKPGYHEEKGKCVELPSTSTPTTTILSTTVTTEQSKETAKTTIDHSSTIDRKTSSEIISPVSPTSIPSTVSTKDPELPSTSTPTTTILSTTVTTEQSKETAKTTIDQSSTIDGKTSSETTSPVSPTSIPSTVSTKDPDCNCGEYSKSCRYNWKGDKICDCLPGYAEKYGSCEGRGRKEKKKERSPVFSDQAHREETDENGGSDDGNKNHDIKELLLPTYKRRGRKNGEPRIVRLMSGGSKYGDKRKCYGQTKRESMKEYEPKLLLQNTV</sequence>
<feature type="compositionally biased region" description="Polar residues" evidence="1">
    <location>
        <begin position="242"/>
        <end position="254"/>
    </location>
</feature>
<evidence type="ECO:0000313" key="4">
    <source>
        <dbReference type="Proteomes" id="UP000499080"/>
    </source>
</evidence>
<comment type="caution">
    <text evidence="3">The sequence shown here is derived from an EMBL/GenBank/DDBJ whole genome shotgun (WGS) entry which is preliminary data.</text>
</comment>
<reference evidence="3 4" key="1">
    <citation type="journal article" date="2019" name="Sci. Rep.">
        <title>Orb-weaving spider Araneus ventricosus genome elucidates the spidroin gene catalogue.</title>
        <authorList>
            <person name="Kono N."/>
            <person name="Nakamura H."/>
            <person name="Ohtoshi R."/>
            <person name="Moran D.A.P."/>
            <person name="Shinohara A."/>
            <person name="Yoshida Y."/>
            <person name="Fujiwara M."/>
            <person name="Mori M."/>
            <person name="Tomita M."/>
            <person name="Arakawa K."/>
        </authorList>
    </citation>
    <scope>NUCLEOTIDE SEQUENCE [LARGE SCALE GENOMIC DNA]</scope>
</reference>
<name>A0A4Y2L082_ARAVE</name>
<accession>A0A4Y2L082</accession>
<dbReference type="AlphaFoldDB" id="A0A4Y2L082"/>
<feature type="chain" id="PRO_5021416330" description="EGF-like domain-containing protein" evidence="2">
    <location>
        <begin position="22"/>
        <end position="409"/>
    </location>
</feature>
<evidence type="ECO:0000256" key="1">
    <source>
        <dbReference type="SAM" id="MobiDB-lite"/>
    </source>
</evidence>
<evidence type="ECO:0000313" key="3">
    <source>
        <dbReference type="EMBL" id="GBN07789.1"/>
    </source>
</evidence>
<feature type="compositionally biased region" description="Low complexity" evidence="1">
    <location>
        <begin position="219"/>
        <end position="234"/>
    </location>
</feature>
<dbReference type="OrthoDB" id="6454444at2759"/>
<keyword evidence="4" id="KW-1185">Reference proteome</keyword>
<keyword evidence="2" id="KW-0732">Signal</keyword>
<feature type="compositionally biased region" description="Low complexity" evidence="1">
    <location>
        <begin position="256"/>
        <end position="274"/>
    </location>
</feature>
<feature type="region of interest" description="Disordered" evidence="1">
    <location>
        <begin position="311"/>
        <end position="353"/>
    </location>
</feature>
<feature type="region of interest" description="Disordered" evidence="1">
    <location>
        <begin position="169"/>
        <end position="276"/>
    </location>
</feature>
<protein>
    <recommendedName>
        <fullName evidence="5">EGF-like domain-containing protein</fullName>
    </recommendedName>
</protein>